<dbReference type="Proteomes" id="UP000095492">
    <property type="component" value="Unassembled WGS sequence"/>
</dbReference>
<dbReference type="STRING" id="39490.ERS852448_02514"/>
<dbReference type="RefSeq" id="WP_055290767.1">
    <property type="nucleotide sequence ID" value="NZ_CP173382.1"/>
</dbReference>
<protein>
    <submittedName>
        <fullName evidence="2">Uncharacterized protein</fullName>
    </submittedName>
</protein>
<evidence type="ECO:0000256" key="1">
    <source>
        <dbReference type="SAM" id="Phobius"/>
    </source>
</evidence>
<dbReference type="GeneID" id="97392304"/>
<dbReference type="OrthoDB" id="2079187at2"/>
<reference evidence="2 3" key="1">
    <citation type="submission" date="2015-09" db="EMBL/GenBank/DDBJ databases">
        <authorList>
            <consortium name="Pathogen Informatics"/>
        </authorList>
    </citation>
    <scope>NUCLEOTIDE SEQUENCE [LARGE SCALE GENOMIC DNA]</scope>
    <source>
        <strain evidence="2 3">2789STDY5608891</strain>
    </source>
</reference>
<keyword evidence="1" id="KW-0472">Membrane</keyword>
<organism evidence="2 3">
    <name type="scientific">Eubacterium ramulus</name>
    <dbReference type="NCBI Taxonomy" id="39490"/>
    <lineage>
        <taxon>Bacteria</taxon>
        <taxon>Bacillati</taxon>
        <taxon>Bacillota</taxon>
        <taxon>Clostridia</taxon>
        <taxon>Eubacteriales</taxon>
        <taxon>Eubacteriaceae</taxon>
        <taxon>Eubacterium</taxon>
    </lineage>
</organism>
<sequence length="406" mass="47904">MGETLYTIGTDQQQAWMKKNCFPPRGYGYSEPGTYSLDATEVAAYNVAKSFYQVYPEVWNIDYIEKETGIKPDDIKDRLKRMYDEHLIMFVMNPNVGVYGWGLYYWVVKLKDGTDPKVKAEFAKWYQNKDDICTGYLAEGDFDFFNGNHMRVLDNLLADVIQPWKDRPEVEYVHLCPIRADVRESLVNQWDVPKDRYRKFIFGEEQKKKFLKVQNKIDKKDFAIIEALNSTKSIADMFDFDMLEKLSGLDGKQMKKDIVMCVDERKFMLPMIYINYRALGISMHMYLVRMFQNVPSYRKAKIVDEFSLMPEFVDILQFGDSFYDCMLTVYTEVNDVEAIRRMLEGYAEIEEVKVANSKRQFRRWVARLDDDNGYWEECVMTDDFLQNRLESGSVKCRFSTDSEEVQ</sequence>
<proteinExistence type="predicted"/>
<evidence type="ECO:0000313" key="3">
    <source>
        <dbReference type="Proteomes" id="UP000095492"/>
    </source>
</evidence>
<dbReference type="EMBL" id="CYYA01000021">
    <property type="protein sequence ID" value="CUN22037.1"/>
    <property type="molecule type" value="Genomic_DNA"/>
</dbReference>
<evidence type="ECO:0000313" key="2">
    <source>
        <dbReference type="EMBL" id="CUN22037.1"/>
    </source>
</evidence>
<keyword evidence="1" id="KW-0812">Transmembrane</keyword>
<keyword evidence="1" id="KW-1133">Transmembrane helix</keyword>
<feature type="transmembrane region" description="Helical" evidence="1">
    <location>
        <begin position="87"/>
        <end position="107"/>
    </location>
</feature>
<dbReference type="AlphaFoldDB" id="A0A173V6Y7"/>
<name>A0A173V6Y7_EUBRA</name>
<gene>
    <name evidence="2" type="ORF">ERS852448_02514</name>
</gene>
<accession>A0A173V6Y7</accession>